<keyword evidence="6" id="KW-1185">Reference proteome</keyword>
<keyword evidence="2" id="KW-0521">NADP</keyword>
<dbReference type="InterPro" id="IPR024072">
    <property type="entry name" value="DHFR-like_dom_sf"/>
</dbReference>
<dbReference type="Pfam" id="PF01872">
    <property type="entry name" value="RibD_C"/>
    <property type="match status" value="1"/>
</dbReference>
<evidence type="ECO:0000256" key="3">
    <source>
        <dbReference type="ARBA" id="ARBA00023002"/>
    </source>
</evidence>
<organism evidence="5 6">
    <name type="scientific">Planotetraspora thailandica</name>
    <dbReference type="NCBI Taxonomy" id="487172"/>
    <lineage>
        <taxon>Bacteria</taxon>
        <taxon>Bacillati</taxon>
        <taxon>Actinomycetota</taxon>
        <taxon>Actinomycetes</taxon>
        <taxon>Streptosporangiales</taxon>
        <taxon>Streptosporangiaceae</taxon>
        <taxon>Planotetraspora</taxon>
    </lineage>
</organism>
<evidence type="ECO:0000313" key="6">
    <source>
        <dbReference type="Proteomes" id="UP000605992"/>
    </source>
</evidence>
<evidence type="ECO:0000313" key="5">
    <source>
        <dbReference type="EMBL" id="GII54552.1"/>
    </source>
</evidence>
<proteinExistence type="predicted"/>
<dbReference type="AlphaFoldDB" id="A0A8J3V2X4"/>
<name>A0A8J3V2X4_9ACTN</name>
<dbReference type="SUPFAM" id="SSF53597">
    <property type="entry name" value="Dihydrofolate reductase-like"/>
    <property type="match status" value="1"/>
</dbReference>
<dbReference type="GO" id="GO:0009231">
    <property type="term" value="P:riboflavin biosynthetic process"/>
    <property type="evidence" value="ECO:0007669"/>
    <property type="project" value="InterPro"/>
</dbReference>
<dbReference type="EMBL" id="BOOR01000018">
    <property type="protein sequence ID" value="GII54552.1"/>
    <property type="molecule type" value="Genomic_DNA"/>
</dbReference>
<feature type="domain" description="Bacterial bifunctional deaminase-reductase C-terminal" evidence="4">
    <location>
        <begin position="72"/>
        <end position="269"/>
    </location>
</feature>
<evidence type="ECO:0000259" key="4">
    <source>
        <dbReference type="Pfam" id="PF01872"/>
    </source>
</evidence>
<dbReference type="Gene3D" id="3.40.430.10">
    <property type="entry name" value="Dihydrofolate Reductase, subunit A"/>
    <property type="match status" value="1"/>
</dbReference>
<keyword evidence="3" id="KW-0560">Oxidoreductase</keyword>
<sequence>MHTPSDWFIDSSLPFFVDSVEIHTWRHRTVIGTSRTARLSQACATVETVRRIHPDVEEDPDLVAAYTYPRDRWLRLNMVTSADGAAWMKGLSAGLSGQGDRRIFGVLRGLADVVLAGASTVRTEGYGPARPRESWTALREGRPPAPPIAVVTRRLDLDLGGPLFTEAEPYARPIIITTESAPQDRLDEAAKNADVIIAGEERVDMLAAVRDLRGRGLGRILCEGGPRLNAQLAAAGLVDEVSLTISPLLLGGDAARILNGVASQTSLVLAQVLEEDGFLFCRYVREAQDGPAG</sequence>
<evidence type="ECO:0000256" key="1">
    <source>
        <dbReference type="ARBA" id="ARBA00005104"/>
    </source>
</evidence>
<dbReference type="PANTHER" id="PTHR38011">
    <property type="entry name" value="DIHYDROFOLATE REDUCTASE FAMILY PROTEIN (AFU_ORTHOLOGUE AFUA_8G06820)"/>
    <property type="match status" value="1"/>
</dbReference>
<dbReference type="Proteomes" id="UP000605992">
    <property type="component" value="Unassembled WGS sequence"/>
</dbReference>
<dbReference type="InterPro" id="IPR050765">
    <property type="entry name" value="Riboflavin_Biosynth_HTPR"/>
</dbReference>
<protein>
    <recommendedName>
        <fullName evidence="4">Bacterial bifunctional deaminase-reductase C-terminal domain-containing protein</fullName>
    </recommendedName>
</protein>
<comment type="caution">
    <text evidence="5">The sequence shown here is derived from an EMBL/GenBank/DDBJ whole genome shotgun (WGS) entry which is preliminary data.</text>
</comment>
<dbReference type="InterPro" id="IPR002734">
    <property type="entry name" value="RibDG_C"/>
</dbReference>
<evidence type="ECO:0000256" key="2">
    <source>
        <dbReference type="ARBA" id="ARBA00022857"/>
    </source>
</evidence>
<reference evidence="5" key="1">
    <citation type="submission" date="2021-01" db="EMBL/GenBank/DDBJ databases">
        <title>Whole genome shotgun sequence of Planotetraspora thailandica NBRC 104271.</title>
        <authorList>
            <person name="Komaki H."/>
            <person name="Tamura T."/>
        </authorList>
    </citation>
    <scope>NUCLEOTIDE SEQUENCE</scope>
    <source>
        <strain evidence="5">NBRC 104271</strain>
    </source>
</reference>
<dbReference type="GO" id="GO:0008703">
    <property type="term" value="F:5-amino-6-(5-phosphoribosylamino)uracil reductase activity"/>
    <property type="evidence" value="ECO:0007669"/>
    <property type="project" value="InterPro"/>
</dbReference>
<dbReference type="PANTHER" id="PTHR38011:SF7">
    <property type="entry name" value="2,5-DIAMINO-6-RIBOSYLAMINO-4(3H)-PYRIMIDINONE 5'-PHOSPHATE REDUCTASE"/>
    <property type="match status" value="1"/>
</dbReference>
<accession>A0A8J3V2X4</accession>
<comment type="pathway">
    <text evidence="1">Cofactor biosynthesis; riboflavin biosynthesis.</text>
</comment>
<gene>
    <name evidence="5" type="ORF">Pth03_29410</name>
</gene>